<organism evidence="3 4">
    <name type="scientific">Natronospirillum operosum</name>
    <dbReference type="NCBI Taxonomy" id="2759953"/>
    <lineage>
        <taxon>Bacteria</taxon>
        <taxon>Pseudomonadati</taxon>
        <taxon>Pseudomonadota</taxon>
        <taxon>Gammaproteobacteria</taxon>
        <taxon>Oceanospirillales</taxon>
        <taxon>Natronospirillaceae</taxon>
        <taxon>Natronospirillum</taxon>
    </lineage>
</organism>
<feature type="coiled-coil region" evidence="1">
    <location>
        <begin position="144"/>
        <end position="215"/>
    </location>
</feature>
<dbReference type="Proteomes" id="UP000297475">
    <property type="component" value="Unassembled WGS sequence"/>
</dbReference>
<evidence type="ECO:0000256" key="2">
    <source>
        <dbReference type="SAM" id="Phobius"/>
    </source>
</evidence>
<evidence type="ECO:0000313" key="3">
    <source>
        <dbReference type="EMBL" id="TGG92008.1"/>
    </source>
</evidence>
<comment type="caution">
    <text evidence="3">The sequence shown here is derived from an EMBL/GenBank/DDBJ whole genome shotgun (WGS) entry which is preliminary data.</text>
</comment>
<name>A0A4Z0WDG0_9GAMM</name>
<keyword evidence="2" id="KW-0812">Transmembrane</keyword>
<keyword evidence="1" id="KW-0175">Coiled coil</keyword>
<protein>
    <submittedName>
        <fullName evidence="3">Uncharacterized protein</fullName>
    </submittedName>
</protein>
<dbReference type="OrthoDB" id="5523049at2"/>
<evidence type="ECO:0000256" key="1">
    <source>
        <dbReference type="SAM" id="Coils"/>
    </source>
</evidence>
<reference evidence="3 4" key="1">
    <citation type="submission" date="2019-04" db="EMBL/GenBank/DDBJ databases">
        <title>Natronospirillum operosus gen. nov., sp. nov., a haloalkaliphilic satellite isolated from decaying biomass of laboratory culture of cyanobacterium Geitlerinema sp. and proposal of Natronospirillaceae fam. nov. and Saccharospirillaceae fam. nov.</title>
        <authorList>
            <person name="Kevbrin V."/>
            <person name="Boltyanskaya Y."/>
            <person name="Koziaeva V."/>
            <person name="Grouzdev D.S."/>
            <person name="Park M."/>
            <person name="Cho J."/>
        </authorList>
    </citation>
    <scope>NUCLEOTIDE SEQUENCE [LARGE SCALE GENOMIC DNA]</scope>
    <source>
        <strain evidence="3 4">G-116</strain>
    </source>
</reference>
<evidence type="ECO:0000313" key="4">
    <source>
        <dbReference type="Proteomes" id="UP000297475"/>
    </source>
</evidence>
<proteinExistence type="predicted"/>
<dbReference type="AlphaFoldDB" id="A0A4Z0WDG0"/>
<keyword evidence="2" id="KW-1133">Transmembrane helix</keyword>
<accession>A0A4Z0WDG0</accession>
<sequence length="415" mass="47681">MVQLVKLNFVKSDDKKLITCFKKITGEVGFHQLNIHNHGISATSIDPENWEDELDEFAIARKYRINRIRLKIADITFDFQRGGGEPETAAFIDQMIVSRNDRSNQEQLEEDQLAQAMDIIADQLYASSDLTRLTTSTRQASNVLASHEAVLERLESLNADMLEKIRDERLEMESDYRARTDDLETQYQDRHKELHEELKGKFQELEKREKQLDDRSNTHARRENRKQLIETISDRQKEFNLTHGTRQMRWPVRVAVASSLVLLSFIMAFVVIFWDIAGGDSSIYGYLYFASLSFALIGLIFYWLRWENDWLQRHAEAEFKIKQFELDIERANWAVESALEWTALGDKVMPERLIEQITAGLFESKAGNSGSSNANAADQLASAILGSSRSVKLKAGDNELNVDVKKLQKQALEEG</sequence>
<dbReference type="EMBL" id="SRMF01000006">
    <property type="protein sequence ID" value="TGG92008.1"/>
    <property type="molecule type" value="Genomic_DNA"/>
</dbReference>
<keyword evidence="2" id="KW-0472">Membrane</keyword>
<dbReference type="RefSeq" id="WP_135483937.1">
    <property type="nucleotide sequence ID" value="NZ_SRMF01000006.1"/>
</dbReference>
<keyword evidence="4" id="KW-1185">Reference proteome</keyword>
<feature type="transmembrane region" description="Helical" evidence="2">
    <location>
        <begin position="283"/>
        <end position="304"/>
    </location>
</feature>
<gene>
    <name evidence="3" type="ORF">E4656_14085</name>
</gene>
<feature type="transmembrane region" description="Helical" evidence="2">
    <location>
        <begin position="254"/>
        <end position="277"/>
    </location>
</feature>